<dbReference type="AlphaFoldDB" id="A0A7W8K051"/>
<evidence type="ECO:0000313" key="1">
    <source>
        <dbReference type="EMBL" id="MBB5366364.1"/>
    </source>
</evidence>
<organism evidence="1 2">
    <name type="scientific">Deinococcus humi</name>
    <dbReference type="NCBI Taxonomy" id="662880"/>
    <lineage>
        <taxon>Bacteria</taxon>
        <taxon>Thermotogati</taxon>
        <taxon>Deinococcota</taxon>
        <taxon>Deinococci</taxon>
        <taxon>Deinococcales</taxon>
        <taxon>Deinococcaceae</taxon>
        <taxon>Deinococcus</taxon>
    </lineage>
</organism>
<proteinExistence type="predicted"/>
<sequence>MDDAARQQQELDDELVQSAALVHRRVNPAQTPAPTAALTALLNLLDTPDGRVVREDQPAPLPR</sequence>
<comment type="caution">
    <text evidence="1">The sequence shown here is derived from an EMBL/GenBank/DDBJ whole genome shotgun (WGS) entry which is preliminary data.</text>
</comment>
<dbReference type="Proteomes" id="UP000552709">
    <property type="component" value="Unassembled WGS sequence"/>
</dbReference>
<evidence type="ECO:0000313" key="2">
    <source>
        <dbReference type="Proteomes" id="UP000552709"/>
    </source>
</evidence>
<gene>
    <name evidence="1" type="ORF">HNQ08_005493</name>
</gene>
<accession>A0A7W8K051</accession>
<keyword evidence="2" id="KW-1185">Reference proteome</keyword>
<reference evidence="1 2" key="1">
    <citation type="submission" date="2020-08" db="EMBL/GenBank/DDBJ databases">
        <title>Genomic Encyclopedia of Type Strains, Phase IV (KMG-IV): sequencing the most valuable type-strain genomes for metagenomic binning, comparative biology and taxonomic classification.</title>
        <authorList>
            <person name="Goeker M."/>
        </authorList>
    </citation>
    <scope>NUCLEOTIDE SEQUENCE [LARGE SCALE GENOMIC DNA]</scope>
    <source>
        <strain evidence="1 2">DSM 27939</strain>
    </source>
</reference>
<protein>
    <submittedName>
        <fullName evidence="1">Uncharacterized protein</fullName>
    </submittedName>
</protein>
<name>A0A7W8K051_9DEIO</name>
<dbReference type="EMBL" id="JACHFL010000038">
    <property type="protein sequence ID" value="MBB5366364.1"/>
    <property type="molecule type" value="Genomic_DNA"/>
</dbReference>
<dbReference type="RefSeq" id="WP_184138333.1">
    <property type="nucleotide sequence ID" value="NZ_JACHFL010000038.1"/>
</dbReference>